<reference evidence="1 2" key="1">
    <citation type="submission" date="2016-10" db="EMBL/GenBank/DDBJ databases">
        <authorList>
            <person name="de Groot N.N."/>
        </authorList>
    </citation>
    <scope>NUCLEOTIDE SEQUENCE [LARGE SCALE GENOMIC DNA]</scope>
    <source>
        <strain evidence="1 2">DSM 6059</strain>
    </source>
</reference>
<accession>A0A1I1T912</accession>
<dbReference type="OrthoDB" id="2081253at2"/>
<keyword evidence="2" id="KW-1185">Reference proteome</keyword>
<sequence length="140" mass="15169">MAGVFIDISGNAIPRLSLLAGKAEQPETVLDEIGAFLDSDVMHRFSREMSPGGAKWEQSEAAKERSGLTLTDTRNLADSITHNVQGNTLEHGLGEVYAAVHHFGGKVGRNKSVTLPARPIVGIDTYQADEINDIIDDWLI</sequence>
<dbReference type="RefSeq" id="WP_091990837.1">
    <property type="nucleotide sequence ID" value="NZ_FOLO01000067.1"/>
</dbReference>
<dbReference type="AlphaFoldDB" id="A0A1I1T912"/>
<name>A0A1I1T912_9GAMM</name>
<organism evidence="1 2">
    <name type="scientific">Pseudoalteromonas denitrificans DSM 6059</name>
    <dbReference type="NCBI Taxonomy" id="1123010"/>
    <lineage>
        <taxon>Bacteria</taxon>
        <taxon>Pseudomonadati</taxon>
        <taxon>Pseudomonadota</taxon>
        <taxon>Gammaproteobacteria</taxon>
        <taxon>Alteromonadales</taxon>
        <taxon>Pseudoalteromonadaceae</taxon>
        <taxon>Pseudoalteromonas</taxon>
    </lineage>
</organism>
<dbReference type="NCBIfam" id="TIGR01635">
    <property type="entry name" value="tail_comp_S"/>
    <property type="match status" value="1"/>
</dbReference>
<evidence type="ECO:0000313" key="1">
    <source>
        <dbReference type="EMBL" id="SFD55104.1"/>
    </source>
</evidence>
<dbReference type="Proteomes" id="UP000198862">
    <property type="component" value="Unassembled WGS sequence"/>
</dbReference>
<dbReference type="Pfam" id="PF05069">
    <property type="entry name" value="Phage_tail_S"/>
    <property type="match status" value="1"/>
</dbReference>
<proteinExistence type="predicted"/>
<dbReference type="STRING" id="1123010.SAMN02745724_04825"/>
<protein>
    <submittedName>
        <fullName evidence="1">Phage virion morphogenesis (Putative tail completion) protein</fullName>
    </submittedName>
</protein>
<dbReference type="InterPro" id="IPR006522">
    <property type="entry name" value="Phage_virion_morphogenesis"/>
</dbReference>
<dbReference type="EMBL" id="FOLO01000067">
    <property type="protein sequence ID" value="SFD55104.1"/>
    <property type="molecule type" value="Genomic_DNA"/>
</dbReference>
<gene>
    <name evidence="1" type="ORF">SAMN02745724_04825</name>
</gene>
<evidence type="ECO:0000313" key="2">
    <source>
        <dbReference type="Proteomes" id="UP000198862"/>
    </source>
</evidence>